<dbReference type="Proteomes" id="UP000237423">
    <property type="component" value="Unassembled WGS sequence"/>
</dbReference>
<dbReference type="GO" id="GO:0007165">
    <property type="term" value="P:signal transduction"/>
    <property type="evidence" value="ECO:0007669"/>
    <property type="project" value="InterPro"/>
</dbReference>
<dbReference type="Pfam" id="PF13676">
    <property type="entry name" value="TIR_2"/>
    <property type="match status" value="1"/>
</dbReference>
<dbReference type="InterPro" id="IPR003593">
    <property type="entry name" value="AAA+_ATPase"/>
</dbReference>
<organism evidence="2 3">
    <name type="scientific">Methylovulum psychrotolerans</name>
    <dbReference type="NCBI Taxonomy" id="1704499"/>
    <lineage>
        <taxon>Bacteria</taxon>
        <taxon>Pseudomonadati</taxon>
        <taxon>Pseudomonadota</taxon>
        <taxon>Gammaproteobacteria</taxon>
        <taxon>Methylococcales</taxon>
        <taxon>Methylococcaceae</taxon>
        <taxon>Methylovulum</taxon>
    </lineage>
</organism>
<evidence type="ECO:0000313" key="3">
    <source>
        <dbReference type="Proteomes" id="UP000237423"/>
    </source>
</evidence>
<dbReference type="CDD" id="cd00009">
    <property type="entry name" value="AAA"/>
    <property type="match status" value="1"/>
</dbReference>
<feature type="domain" description="AAA+ ATPase" evidence="1">
    <location>
        <begin position="36"/>
        <end position="159"/>
    </location>
</feature>
<dbReference type="SUPFAM" id="SSF52200">
    <property type="entry name" value="Toll/Interleukin receptor TIR domain"/>
    <property type="match status" value="1"/>
</dbReference>
<evidence type="ECO:0000313" key="2">
    <source>
        <dbReference type="EMBL" id="POZ51940.1"/>
    </source>
</evidence>
<dbReference type="SUPFAM" id="SSF52540">
    <property type="entry name" value="P-loop containing nucleoside triphosphate hydrolases"/>
    <property type="match status" value="1"/>
</dbReference>
<gene>
    <name evidence="2" type="ORF">AADEFJLK_02160</name>
</gene>
<dbReference type="SMART" id="SM00382">
    <property type="entry name" value="AAA"/>
    <property type="match status" value="1"/>
</dbReference>
<comment type="caution">
    <text evidence="2">The sequence shown here is derived from an EMBL/GenBank/DDBJ whole genome shotgun (WGS) entry which is preliminary data.</text>
</comment>
<sequence>MSGVKLEEVFKVGGVPTHTFVEPVEYNQLIVALRTPGRGIVVEGPSGIGKTTALMRAIDKLCIKEDVINLSGRRTQDIDLIKELPNMGDVGIVLIDDFHRLDNKIKQDIADHLKLLADEESTGSKIIVLGINQAGQTLIKFAQDLNNRLEVISFEKNPDEKVRELLNKGQDALKININIIDDIVSESNGSFYIAQMLASQICIDANILESSQEIQSVEVSFEFSRGKVFDRLSRSFKDCATAFCQGTRVRPEGRAPYLHLLYWLAQSDDWTVSIKHILRQHPEHRGSIIQVAEKGYLASLINTNPEISSVLHYDSVSQLLTVEDPQFMYYIKNLSWNKFAKDIGFDSIGFTTPYDFALSFAGEDREIAKMLFDKFEERETHVFYDKNEQHRILAQDVEDYLRPIYQSDAEFVVVLLSLSYPKKIWCKFESDNFKQRFKEKSVIPIWFDEVQPGLFDETTRVGGISFVRSINIENQLDSIVDLCCKKLQEFRNERN</sequence>
<reference evidence="2 3" key="1">
    <citation type="submission" date="2017-11" db="EMBL/GenBank/DDBJ databases">
        <title>Draft Genome Sequence of Methylobacter psychrotolerans Sph1T, an Obligate Methanotroph from Low-Temperature Environments.</title>
        <authorList>
            <person name="Oshkin I.Y."/>
            <person name="Miroshnikov K."/>
            <person name="Belova S.E."/>
            <person name="Korzhenkov A."/>
            <person name="Toshchakov S.V."/>
            <person name="Dedysh S.N."/>
        </authorList>
    </citation>
    <scope>NUCLEOTIDE SEQUENCE [LARGE SCALE GENOMIC DNA]</scope>
    <source>
        <strain evidence="2 3">Sph1</strain>
    </source>
</reference>
<dbReference type="Gene3D" id="3.40.50.300">
    <property type="entry name" value="P-loop containing nucleotide triphosphate hydrolases"/>
    <property type="match status" value="1"/>
</dbReference>
<protein>
    <recommendedName>
        <fullName evidence="1">AAA+ ATPase domain-containing protein</fullName>
    </recommendedName>
</protein>
<dbReference type="EMBL" id="PGFZ01000004">
    <property type="protein sequence ID" value="POZ51940.1"/>
    <property type="molecule type" value="Genomic_DNA"/>
</dbReference>
<dbReference type="InterPro" id="IPR035897">
    <property type="entry name" value="Toll_tir_struct_dom_sf"/>
</dbReference>
<proteinExistence type="predicted"/>
<dbReference type="Gene3D" id="3.40.50.10140">
    <property type="entry name" value="Toll/interleukin-1 receptor homology (TIR) domain"/>
    <property type="match status" value="1"/>
</dbReference>
<dbReference type="RefSeq" id="WP_103974265.1">
    <property type="nucleotide sequence ID" value="NZ_PGFZ01000004.1"/>
</dbReference>
<accession>A0A2S5CM96</accession>
<dbReference type="AlphaFoldDB" id="A0A2S5CM96"/>
<evidence type="ECO:0000259" key="1">
    <source>
        <dbReference type="SMART" id="SM00382"/>
    </source>
</evidence>
<name>A0A2S5CM96_9GAMM</name>
<dbReference type="InterPro" id="IPR000157">
    <property type="entry name" value="TIR_dom"/>
</dbReference>
<dbReference type="InterPro" id="IPR027417">
    <property type="entry name" value="P-loop_NTPase"/>
</dbReference>